<evidence type="ECO:0000256" key="1">
    <source>
        <dbReference type="SAM" id="MobiDB-lite"/>
    </source>
</evidence>
<dbReference type="Proteomes" id="UP000320496">
    <property type="component" value="Chromosome"/>
</dbReference>
<evidence type="ECO:0000313" key="2">
    <source>
        <dbReference type="EMBL" id="QDU41513.1"/>
    </source>
</evidence>
<accession>A0A517ZG95</accession>
<reference evidence="2 3" key="1">
    <citation type="submission" date="2019-02" db="EMBL/GenBank/DDBJ databases">
        <title>Deep-cultivation of Planctomycetes and their phenomic and genomic characterization uncovers novel biology.</title>
        <authorList>
            <person name="Wiegand S."/>
            <person name="Jogler M."/>
            <person name="Boedeker C."/>
            <person name="Pinto D."/>
            <person name="Vollmers J."/>
            <person name="Rivas-Marin E."/>
            <person name="Kohn T."/>
            <person name="Peeters S.H."/>
            <person name="Heuer A."/>
            <person name="Rast P."/>
            <person name="Oberbeckmann S."/>
            <person name="Bunk B."/>
            <person name="Jeske O."/>
            <person name="Meyerdierks A."/>
            <person name="Storesund J.E."/>
            <person name="Kallscheuer N."/>
            <person name="Luecker S."/>
            <person name="Lage O.M."/>
            <person name="Pohl T."/>
            <person name="Merkel B.J."/>
            <person name="Hornburger P."/>
            <person name="Mueller R.-W."/>
            <person name="Bruemmer F."/>
            <person name="Labrenz M."/>
            <person name="Spormann A.M."/>
            <person name="Op den Camp H."/>
            <person name="Overmann J."/>
            <person name="Amann R."/>
            <person name="Jetten M.S.M."/>
            <person name="Mascher T."/>
            <person name="Medema M.H."/>
            <person name="Devos D.P."/>
            <person name="Kaster A.-K."/>
            <person name="Ovreas L."/>
            <person name="Rohde M."/>
            <person name="Galperin M.Y."/>
            <person name="Jogler C."/>
        </authorList>
    </citation>
    <scope>NUCLEOTIDE SEQUENCE [LARGE SCALE GENOMIC DNA]</scope>
    <source>
        <strain evidence="2 3">Mal4</strain>
    </source>
</reference>
<evidence type="ECO:0000313" key="3">
    <source>
        <dbReference type="Proteomes" id="UP000320496"/>
    </source>
</evidence>
<protein>
    <submittedName>
        <fullName evidence="2">Uncharacterized protein</fullName>
    </submittedName>
</protein>
<dbReference type="KEGG" id="mri:Mal4_58810"/>
<gene>
    <name evidence="2" type="ORF">Mal4_58810</name>
</gene>
<proteinExistence type="predicted"/>
<sequence>MNMQMRGRLTSEPEAESRTAACRRAPAGAAGHIGSSR</sequence>
<keyword evidence="3" id="KW-1185">Reference proteome</keyword>
<organism evidence="2 3">
    <name type="scientific">Maioricimonas rarisocia</name>
    <dbReference type="NCBI Taxonomy" id="2528026"/>
    <lineage>
        <taxon>Bacteria</taxon>
        <taxon>Pseudomonadati</taxon>
        <taxon>Planctomycetota</taxon>
        <taxon>Planctomycetia</taxon>
        <taxon>Planctomycetales</taxon>
        <taxon>Planctomycetaceae</taxon>
        <taxon>Maioricimonas</taxon>
    </lineage>
</organism>
<feature type="compositionally biased region" description="Low complexity" evidence="1">
    <location>
        <begin position="20"/>
        <end position="30"/>
    </location>
</feature>
<dbReference type="AlphaFoldDB" id="A0A517ZG95"/>
<name>A0A517ZG95_9PLAN</name>
<dbReference type="EMBL" id="CP036275">
    <property type="protein sequence ID" value="QDU41513.1"/>
    <property type="molecule type" value="Genomic_DNA"/>
</dbReference>
<feature type="region of interest" description="Disordered" evidence="1">
    <location>
        <begin position="1"/>
        <end position="37"/>
    </location>
</feature>